<feature type="compositionally biased region" description="Low complexity" evidence="1">
    <location>
        <begin position="49"/>
        <end position="67"/>
    </location>
</feature>
<dbReference type="EMBL" id="RXHI01000029">
    <property type="protein sequence ID" value="RUA21932.1"/>
    <property type="molecule type" value="Genomic_DNA"/>
</dbReference>
<organism evidence="2">
    <name type="scientific">Billgrantia gudaonensis</name>
    <dbReference type="NCBI Taxonomy" id="376427"/>
    <lineage>
        <taxon>Bacteria</taxon>
        <taxon>Pseudomonadati</taxon>
        <taxon>Pseudomonadota</taxon>
        <taxon>Gammaproteobacteria</taxon>
        <taxon>Oceanospirillales</taxon>
        <taxon>Halomonadaceae</taxon>
        <taxon>Billgrantia</taxon>
    </lineage>
</organism>
<reference evidence="2" key="1">
    <citation type="submission" date="2018-12" db="EMBL/GenBank/DDBJ databases">
        <authorList>
            <person name="Jadhav K."/>
            <person name="Kushwaha B."/>
            <person name="Jadhav I."/>
        </authorList>
    </citation>
    <scope>NUCLEOTIDE SEQUENCE [LARGE SCALE GENOMIC DNA]</scope>
    <source>
        <strain evidence="2">SBS 10</strain>
    </source>
</reference>
<evidence type="ECO:0000256" key="1">
    <source>
        <dbReference type="SAM" id="MobiDB-lite"/>
    </source>
</evidence>
<gene>
    <name evidence="2" type="ORF">DSL92_08730</name>
</gene>
<feature type="region of interest" description="Disordered" evidence="1">
    <location>
        <begin position="23"/>
        <end position="125"/>
    </location>
</feature>
<dbReference type="AlphaFoldDB" id="A0A3S0NGV3"/>
<evidence type="ECO:0000313" key="2">
    <source>
        <dbReference type="EMBL" id="RUA21932.1"/>
    </source>
</evidence>
<proteinExistence type="predicted"/>
<protein>
    <submittedName>
        <fullName evidence="2">Uncharacterized protein</fullName>
    </submittedName>
</protein>
<sequence>MIDVEWEGPDNPRDYLTIVEAGAPEGSHLDYTRTQRGSPLSLTPRMRWATTRFATSSSSPAAPGQSADHPDFRRSQSLGPDEAPAGSVDRRGGKALTTRGITSPSSKPRPEAAISTTPAPSAVRRCRSPHRMLGNYEIRYVIQQSGCTSASQPITLTSVGHSSAPDEAPAGLVID</sequence>
<comment type="caution">
    <text evidence="2">The sequence shown here is derived from an EMBL/GenBank/DDBJ whole genome shotgun (WGS) entry which is preliminary data.</text>
</comment>
<name>A0A3S0NGV3_9GAMM</name>
<accession>A0A3S0NGV3</accession>